<comment type="cofactor">
    <cofactor evidence="1 10">
        <name>Mg(2+)</name>
        <dbReference type="ChEBI" id="CHEBI:18420"/>
    </cofactor>
</comment>
<evidence type="ECO:0000313" key="14">
    <source>
        <dbReference type="EMBL" id="OGG06130.1"/>
    </source>
</evidence>
<evidence type="ECO:0000256" key="4">
    <source>
        <dbReference type="ARBA" id="ARBA00022679"/>
    </source>
</evidence>
<dbReference type="GO" id="GO:0006400">
    <property type="term" value="P:tRNA modification"/>
    <property type="evidence" value="ECO:0007669"/>
    <property type="project" value="TreeGrafter"/>
</dbReference>
<evidence type="ECO:0000313" key="15">
    <source>
        <dbReference type="Proteomes" id="UP000178681"/>
    </source>
</evidence>
<dbReference type="EC" id="2.5.1.75" evidence="10"/>
<evidence type="ECO:0000256" key="9">
    <source>
        <dbReference type="ARBA" id="ARBA00049563"/>
    </source>
</evidence>
<comment type="subunit">
    <text evidence="10">Monomer.</text>
</comment>
<dbReference type="PANTHER" id="PTHR11088">
    <property type="entry name" value="TRNA DIMETHYLALLYLTRANSFERASE"/>
    <property type="match status" value="1"/>
</dbReference>
<feature type="binding site" evidence="10">
    <location>
        <begin position="14"/>
        <end position="21"/>
    </location>
    <ligand>
        <name>ATP</name>
        <dbReference type="ChEBI" id="CHEBI:30616"/>
    </ligand>
</feature>
<evidence type="ECO:0000256" key="11">
    <source>
        <dbReference type="RuleBase" id="RU003783"/>
    </source>
</evidence>
<dbReference type="Pfam" id="PF01715">
    <property type="entry name" value="IPPT"/>
    <property type="match status" value="1"/>
</dbReference>
<evidence type="ECO:0000256" key="8">
    <source>
        <dbReference type="ARBA" id="ARBA00022842"/>
    </source>
</evidence>
<comment type="similarity">
    <text evidence="3 10 13">Belongs to the IPP transferase family.</text>
</comment>
<feature type="binding site" evidence="10">
    <location>
        <begin position="16"/>
        <end position="21"/>
    </location>
    <ligand>
        <name>substrate</name>
    </ligand>
</feature>
<evidence type="ECO:0000256" key="7">
    <source>
        <dbReference type="ARBA" id="ARBA00022840"/>
    </source>
</evidence>
<protein>
    <recommendedName>
        <fullName evidence="10">tRNA dimethylallyltransferase</fullName>
        <ecNumber evidence="10">2.5.1.75</ecNumber>
    </recommendedName>
    <alternativeName>
        <fullName evidence="10">Dimethylallyl diphosphate:tRNA dimethylallyltransferase</fullName>
        <shortName evidence="10">DMAPP:tRNA dimethylallyltransferase</shortName>
        <shortName evidence="10">DMATase</shortName>
    </alternativeName>
    <alternativeName>
        <fullName evidence="10">Isopentenyl-diphosphate:tRNA isopentenyltransferase</fullName>
        <shortName evidence="10">IPP transferase</shortName>
        <shortName evidence="10">IPPT</shortName>
        <shortName evidence="10">IPTase</shortName>
    </alternativeName>
</protein>
<comment type="caution">
    <text evidence="10">Lacks conserved residue(s) required for the propagation of feature annotation.</text>
</comment>
<keyword evidence="7 10" id="KW-0067">ATP-binding</keyword>
<name>A0A1F5Z0Y5_9BACT</name>
<organism evidence="14 15">
    <name type="scientific">Candidatus Gottesmanbacteria bacterium RIFCSPHIGHO2_01_FULL_42_12</name>
    <dbReference type="NCBI Taxonomy" id="1798377"/>
    <lineage>
        <taxon>Bacteria</taxon>
        <taxon>Candidatus Gottesmaniibacteriota</taxon>
    </lineage>
</organism>
<comment type="caution">
    <text evidence="14">The sequence shown here is derived from an EMBL/GenBank/DDBJ whole genome shotgun (WGS) entry which is preliminary data.</text>
</comment>
<evidence type="ECO:0000256" key="1">
    <source>
        <dbReference type="ARBA" id="ARBA00001946"/>
    </source>
</evidence>
<dbReference type="NCBIfam" id="TIGR00174">
    <property type="entry name" value="miaA"/>
    <property type="match status" value="1"/>
</dbReference>
<dbReference type="InterPro" id="IPR027417">
    <property type="entry name" value="P-loop_NTPase"/>
</dbReference>
<accession>A0A1F5Z0Y5</accession>
<dbReference type="Proteomes" id="UP000178681">
    <property type="component" value="Unassembled WGS sequence"/>
</dbReference>
<evidence type="ECO:0000256" key="12">
    <source>
        <dbReference type="RuleBase" id="RU003784"/>
    </source>
</evidence>
<evidence type="ECO:0000256" key="6">
    <source>
        <dbReference type="ARBA" id="ARBA00022741"/>
    </source>
</evidence>
<dbReference type="STRING" id="1798377.A2872_04125"/>
<sequence length="288" mass="33613">MTQKKMDKTIFIIGPTATGKTKLGVELAKKFNGEIISADSRQVYKYMDIGTGKDLLEYKDIKYWGIDLCDPDYDFNVSEFRKYAIKAIKDISGRGKVPIIVGGTGFYVRAILKPWETMDIRPDENLRERLESLSITKLQEELKEKDIKKWERMNESDRLNTRRLVRAIETVGKIASSQAPRNDTKNLIIGLTASYDLLYERIDKRVDQRIKNGMAEEKEKLKRFKKIPKTLGYGNESAKEWKFGEHAYARRQQSYFRNFGRSFNINWFDIYEENLLNKVVEMVGKYLA</sequence>
<evidence type="ECO:0000256" key="10">
    <source>
        <dbReference type="HAMAP-Rule" id="MF_00185"/>
    </source>
</evidence>
<comment type="function">
    <text evidence="2 10 12">Catalyzes the transfer of a dimethylallyl group onto the adenine at position 37 in tRNAs that read codons beginning with uridine, leading to the formation of N6-(dimethylallyl)adenosine (i(6)A).</text>
</comment>
<keyword evidence="5 10" id="KW-0819">tRNA processing</keyword>
<dbReference type="GO" id="GO:0052381">
    <property type="term" value="F:tRNA dimethylallyltransferase activity"/>
    <property type="evidence" value="ECO:0007669"/>
    <property type="project" value="UniProtKB-UniRule"/>
</dbReference>
<reference evidence="14 15" key="1">
    <citation type="journal article" date="2016" name="Nat. Commun.">
        <title>Thousands of microbial genomes shed light on interconnected biogeochemical processes in an aquifer system.</title>
        <authorList>
            <person name="Anantharaman K."/>
            <person name="Brown C.T."/>
            <person name="Hug L.A."/>
            <person name="Sharon I."/>
            <person name="Castelle C.J."/>
            <person name="Probst A.J."/>
            <person name="Thomas B.C."/>
            <person name="Singh A."/>
            <person name="Wilkins M.J."/>
            <person name="Karaoz U."/>
            <person name="Brodie E.L."/>
            <person name="Williams K.H."/>
            <person name="Hubbard S.S."/>
            <person name="Banfield J.F."/>
        </authorList>
    </citation>
    <scope>NUCLEOTIDE SEQUENCE [LARGE SCALE GENOMIC DNA]</scope>
</reference>
<dbReference type="HAMAP" id="MF_00185">
    <property type="entry name" value="IPP_trans"/>
    <property type="match status" value="1"/>
</dbReference>
<evidence type="ECO:0000256" key="5">
    <source>
        <dbReference type="ARBA" id="ARBA00022694"/>
    </source>
</evidence>
<dbReference type="GO" id="GO:0005524">
    <property type="term" value="F:ATP binding"/>
    <property type="evidence" value="ECO:0007669"/>
    <property type="project" value="UniProtKB-UniRule"/>
</dbReference>
<keyword evidence="6 10" id="KW-0547">Nucleotide-binding</keyword>
<feature type="region of interest" description="Interaction with substrate tRNA" evidence="10">
    <location>
        <begin position="39"/>
        <end position="42"/>
    </location>
</feature>
<keyword evidence="4 10" id="KW-0808">Transferase</keyword>
<feature type="site" description="Interaction with substrate tRNA" evidence="10">
    <location>
        <position position="127"/>
    </location>
</feature>
<gene>
    <name evidence="10" type="primary">miaA</name>
    <name evidence="14" type="ORF">A2872_04125</name>
</gene>
<evidence type="ECO:0000256" key="3">
    <source>
        <dbReference type="ARBA" id="ARBA00005842"/>
    </source>
</evidence>
<proteinExistence type="inferred from homology"/>
<dbReference type="InterPro" id="IPR018022">
    <property type="entry name" value="IPT"/>
</dbReference>
<evidence type="ECO:0000256" key="13">
    <source>
        <dbReference type="RuleBase" id="RU003785"/>
    </source>
</evidence>
<comment type="catalytic activity">
    <reaction evidence="9 10 11">
        <text>adenosine(37) in tRNA + dimethylallyl diphosphate = N(6)-dimethylallyladenosine(37) in tRNA + diphosphate</text>
        <dbReference type="Rhea" id="RHEA:26482"/>
        <dbReference type="Rhea" id="RHEA-COMP:10162"/>
        <dbReference type="Rhea" id="RHEA-COMP:10375"/>
        <dbReference type="ChEBI" id="CHEBI:33019"/>
        <dbReference type="ChEBI" id="CHEBI:57623"/>
        <dbReference type="ChEBI" id="CHEBI:74411"/>
        <dbReference type="ChEBI" id="CHEBI:74415"/>
        <dbReference type="EC" id="2.5.1.75"/>
    </reaction>
</comment>
<dbReference type="Gene3D" id="3.40.50.300">
    <property type="entry name" value="P-loop containing nucleotide triphosphate hydrolases"/>
    <property type="match status" value="1"/>
</dbReference>
<dbReference type="InterPro" id="IPR039657">
    <property type="entry name" value="Dimethylallyltransferase"/>
</dbReference>
<dbReference type="SUPFAM" id="SSF52540">
    <property type="entry name" value="P-loop containing nucleoside triphosphate hydrolases"/>
    <property type="match status" value="2"/>
</dbReference>
<dbReference type="EMBL" id="MFJG01000025">
    <property type="protein sequence ID" value="OGG06130.1"/>
    <property type="molecule type" value="Genomic_DNA"/>
</dbReference>
<keyword evidence="8 10" id="KW-0460">Magnesium</keyword>
<feature type="site" description="Interaction with substrate tRNA" evidence="10">
    <location>
        <position position="104"/>
    </location>
</feature>
<dbReference type="AlphaFoldDB" id="A0A1F5Z0Y5"/>
<dbReference type="PANTHER" id="PTHR11088:SF60">
    <property type="entry name" value="TRNA DIMETHYLALLYLTRANSFERASE"/>
    <property type="match status" value="1"/>
</dbReference>
<evidence type="ECO:0000256" key="2">
    <source>
        <dbReference type="ARBA" id="ARBA00003213"/>
    </source>
</evidence>